<evidence type="ECO:0000313" key="2">
    <source>
        <dbReference type="EMBL" id="KOX81324.1"/>
    </source>
</evidence>
<keyword evidence="3" id="KW-1185">Reference proteome</keyword>
<name>A0A0N0U832_9HYME</name>
<dbReference type="Proteomes" id="UP000053105">
    <property type="component" value="Unassembled WGS sequence"/>
</dbReference>
<dbReference type="EMBL" id="KQ435687">
    <property type="protein sequence ID" value="KOX81324.1"/>
    <property type="molecule type" value="Genomic_DNA"/>
</dbReference>
<gene>
    <name evidence="2" type="ORF">WN51_10656</name>
</gene>
<dbReference type="AlphaFoldDB" id="A0A0N0U832"/>
<dbReference type="OrthoDB" id="6376457at2759"/>
<feature type="non-terminal residue" evidence="2">
    <location>
        <position position="1"/>
    </location>
</feature>
<feature type="region of interest" description="Disordered" evidence="1">
    <location>
        <begin position="222"/>
        <end position="256"/>
    </location>
</feature>
<sequence length="281" mass="32163">FLQAMTEEKFCRDDSDCSNKQYCYHVSERCVDYTQCNRYNREENHEGRSRHPSQCGSCFPGYIAEELGTGEMAIFCRKTDIRQNVRRRSKQRKNMVEQCERGELCVMEPTAPPFENKPFITCKEGSPPITCNNNKILRDKNNLVRAVGYVPPCWVRTNPNYEYDSNNDNVDALRQLHSPELSVDDQSNNLTPEQLALEVRNGSLAEYEIEQMDNNLNTILIQENDPSSSNSTQEENNNNNNNNGSTSESSNTQNGREHVRISNVLISQKISMNVNLLNSDC</sequence>
<feature type="compositionally biased region" description="Low complexity" evidence="1">
    <location>
        <begin position="227"/>
        <end position="254"/>
    </location>
</feature>
<evidence type="ECO:0000256" key="1">
    <source>
        <dbReference type="SAM" id="MobiDB-lite"/>
    </source>
</evidence>
<proteinExistence type="predicted"/>
<accession>A0A0N0U832</accession>
<organism evidence="2 3">
    <name type="scientific">Melipona quadrifasciata</name>
    <dbReference type="NCBI Taxonomy" id="166423"/>
    <lineage>
        <taxon>Eukaryota</taxon>
        <taxon>Metazoa</taxon>
        <taxon>Ecdysozoa</taxon>
        <taxon>Arthropoda</taxon>
        <taxon>Hexapoda</taxon>
        <taxon>Insecta</taxon>
        <taxon>Pterygota</taxon>
        <taxon>Neoptera</taxon>
        <taxon>Endopterygota</taxon>
        <taxon>Hymenoptera</taxon>
        <taxon>Apocrita</taxon>
        <taxon>Aculeata</taxon>
        <taxon>Apoidea</taxon>
        <taxon>Anthophila</taxon>
        <taxon>Apidae</taxon>
        <taxon>Melipona</taxon>
    </lineage>
</organism>
<reference evidence="2 3" key="1">
    <citation type="submission" date="2015-07" db="EMBL/GenBank/DDBJ databases">
        <title>The genome of Melipona quadrifasciata.</title>
        <authorList>
            <person name="Pan H."/>
            <person name="Kapheim K."/>
        </authorList>
    </citation>
    <scope>NUCLEOTIDE SEQUENCE [LARGE SCALE GENOMIC DNA]</scope>
    <source>
        <strain evidence="2">0111107301</strain>
        <tissue evidence="2">Whole body</tissue>
    </source>
</reference>
<evidence type="ECO:0000313" key="3">
    <source>
        <dbReference type="Proteomes" id="UP000053105"/>
    </source>
</evidence>
<protein>
    <submittedName>
        <fullName evidence="2">Uncharacterized protein</fullName>
    </submittedName>
</protein>